<gene>
    <name evidence="1" type="ORF">DDV96_04015</name>
</gene>
<protein>
    <submittedName>
        <fullName evidence="1">Uncharacterized protein</fullName>
    </submittedName>
</protein>
<evidence type="ECO:0000313" key="1">
    <source>
        <dbReference type="EMBL" id="PVW16431.1"/>
    </source>
</evidence>
<name>A0A2U0I5P2_9FLAO</name>
<dbReference type="Proteomes" id="UP000245962">
    <property type="component" value="Unassembled WGS sequence"/>
</dbReference>
<organism evidence="1 2">
    <name type="scientific">Marixanthomonas spongiae</name>
    <dbReference type="NCBI Taxonomy" id="2174845"/>
    <lineage>
        <taxon>Bacteria</taxon>
        <taxon>Pseudomonadati</taxon>
        <taxon>Bacteroidota</taxon>
        <taxon>Flavobacteriia</taxon>
        <taxon>Flavobacteriales</taxon>
        <taxon>Flavobacteriaceae</taxon>
        <taxon>Marixanthomonas</taxon>
    </lineage>
</organism>
<comment type="caution">
    <text evidence="1">The sequence shown here is derived from an EMBL/GenBank/DDBJ whole genome shotgun (WGS) entry which is preliminary data.</text>
</comment>
<dbReference type="EMBL" id="QEHR01000002">
    <property type="protein sequence ID" value="PVW16431.1"/>
    <property type="molecule type" value="Genomic_DNA"/>
</dbReference>
<dbReference type="AlphaFoldDB" id="A0A2U0I5P2"/>
<keyword evidence="2" id="KW-1185">Reference proteome</keyword>
<reference evidence="1 2" key="1">
    <citation type="submission" date="2018-04" db="EMBL/GenBank/DDBJ databases">
        <title>Marixanthomonas spongiae HN-E44 sp. nov., isolated from a marine sponge.</title>
        <authorList>
            <person name="Luo L."/>
            <person name="Zhuang L."/>
        </authorList>
    </citation>
    <scope>NUCLEOTIDE SEQUENCE [LARGE SCALE GENOMIC DNA]</scope>
    <source>
        <strain evidence="1 2">HN-E44</strain>
    </source>
</reference>
<sequence length="65" mass="7486">MVCFMLKKVQARCLGLASTKKLQKNKVTKRMVCFICAHGVFCVEQKKSLYGYRDFLINISVIVVR</sequence>
<accession>A0A2U0I5P2</accession>
<proteinExistence type="predicted"/>
<evidence type="ECO:0000313" key="2">
    <source>
        <dbReference type="Proteomes" id="UP000245962"/>
    </source>
</evidence>